<keyword evidence="4" id="KW-1185">Reference proteome</keyword>
<proteinExistence type="predicted"/>
<accession>A0A1L7CEK9</accession>
<dbReference type="STRING" id="1431546.CAQU_03260"/>
<keyword evidence="2" id="KW-0812">Transmembrane</keyword>
<evidence type="ECO:0000313" key="4">
    <source>
        <dbReference type="Proteomes" id="UP000185478"/>
    </source>
</evidence>
<evidence type="ECO:0000256" key="1">
    <source>
        <dbReference type="SAM" id="Coils"/>
    </source>
</evidence>
<name>A0A1L7CEK9_9CORY</name>
<dbReference type="KEGG" id="caqu:CAQU_03260"/>
<sequence>MEEPEEWNPTFGELRRALEDEDHPHHTEALVQNAELSEQLRPIFDKWQKSIASAFEDSQAIFALEEQQAKIHEAMRGWHEQQRALTEQLVKNNGVADALKRVSAPVNVGRALDGLQIKPPVLESSTAQPPVLPLQTDKPDWLELDRQMQRSTRAAAEAKAKARQAQIAREEQQIEVLKVIAAQGDRSNHRLDALEIRATSIDQQVKAGLEEAAASSQKAHRQGRLVLFVSVLTLLVAVTASPVGAYFVKALQMAATWVSEHL</sequence>
<reference evidence="3 4" key="1">
    <citation type="submission" date="2014-08" db="EMBL/GenBank/DDBJ databases">
        <title>Complete genome sequence of Corynebacterium aquilae S-613T(T) (=DSM 44791(T)), isolated from the choana of a healthy golden eagle.</title>
        <authorList>
            <person name="Ruckert C."/>
            <person name="Albersmeier A."/>
            <person name="Winkler A."/>
            <person name="Kalinowski J."/>
        </authorList>
    </citation>
    <scope>NUCLEOTIDE SEQUENCE [LARGE SCALE GENOMIC DNA]</scope>
    <source>
        <strain evidence="3 4">S-613</strain>
    </source>
</reference>
<dbReference type="AlphaFoldDB" id="A0A1L7CEK9"/>
<feature type="transmembrane region" description="Helical" evidence="2">
    <location>
        <begin position="225"/>
        <end position="248"/>
    </location>
</feature>
<organism evidence="3 4">
    <name type="scientific">Corynebacterium aquilae DSM 44791</name>
    <dbReference type="NCBI Taxonomy" id="1431546"/>
    <lineage>
        <taxon>Bacteria</taxon>
        <taxon>Bacillati</taxon>
        <taxon>Actinomycetota</taxon>
        <taxon>Actinomycetes</taxon>
        <taxon>Mycobacteriales</taxon>
        <taxon>Corynebacteriaceae</taxon>
        <taxon>Corynebacterium</taxon>
    </lineage>
</organism>
<dbReference type="Proteomes" id="UP000185478">
    <property type="component" value="Chromosome"/>
</dbReference>
<gene>
    <name evidence="3" type="ORF">CAQU_03260</name>
</gene>
<dbReference type="RefSeq" id="WP_075725157.1">
    <property type="nucleotide sequence ID" value="NZ_CP009245.1"/>
</dbReference>
<evidence type="ECO:0000313" key="3">
    <source>
        <dbReference type="EMBL" id="APT84248.1"/>
    </source>
</evidence>
<dbReference type="EMBL" id="CP009245">
    <property type="protein sequence ID" value="APT84248.1"/>
    <property type="molecule type" value="Genomic_DNA"/>
</dbReference>
<protein>
    <submittedName>
        <fullName evidence="3">Uncharacterized protein</fullName>
    </submittedName>
</protein>
<feature type="coiled-coil region" evidence="1">
    <location>
        <begin position="148"/>
        <end position="175"/>
    </location>
</feature>
<keyword evidence="2" id="KW-1133">Transmembrane helix</keyword>
<keyword evidence="2" id="KW-0472">Membrane</keyword>
<keyword evidence="1" id="KW-0175">Coiled coil</keyword>
<evidence type="ECO:0000256" key="2">
    <source>
        <dbReference type="SAM" id="Phobius"/>
    </source>
</evidence>